<feature type="compositionally biased region" description="Basic and acidic residues" evidence="1">
    <location>
        <begin position="13"/>
        <end position="29"/>
    </location>
</feature>
<feature type="region of interest" description="Disordered" evidence="1">
    <location>
        <begin position="1"/>
        <end position="29"/>
    </location>
</feature>
<comment type="caution">
    <text evidence="4">The sequence shown here is derived from an EMBL/GenBank/DDBJ whole genome shotgun (WGS) entry which is preliminary data.</text>
</comment>
<dbReference type="EMBL" id="NFEA01000033">
    <property type="protein sequence ID" value="OTZ33800.1"/>
    <property type="molecule type" value="Genomic_DNA"/>
</dbReference>
<evidence type="ECO:0000313" key="6">
    <source>
        <dbReference type="Proteomes" id="UP000195217"/>
    </source>
</evidence>
<dbReference type="InterPro" id="IPR006448">
    <property type="entry name" value="Phage_term_ssu_P27"/>
</dbReference>
<evidence type="ECO:0000256" key="1">
    <source>
        <dbReference type="SAM" id="MobiDB-lite"/>
    </source>
</evidence>
<name>A0A9X6IVV5_BACUD</name>
<dbReference type="NCBIfam" id="TIGR01558">
    <property type="entry name" value="sm_term_P27"/>
    <property type="match status" value="1"/>
</dbReference>
<dbReference type="Proteomes" id="UP000195217">
    <property type="component" value="Unassembled WGS sequence"/>
</dbReference>
<evidence type="ECO:0000313" key="5">
    <source>
        <dbReference type="EMBL" id="OTZ37275.1"/>
    </source>
</evidence>
<dbReference type="EMBL" id="NFEA01000029">
    <property type="protein sequence ID" value="OTZ34070.1"/>
    <property type="molecule type" value="Genomic_DNA"/>
</dbReference>
<accession>A0A9X6IVV5</accession>
<evidence type="ECO:0000313" key="2">
    <source>
        <dbReference type="EMBL" id="OTZ29033.1"/>
    </source>
</evidence>
<evidence type="ECO:0000313" key="4">
    <source>
        <dbReference type="EMBL" id="OTZ34070.1"/>
    </source>
</evidence>
<gene>
    <name evidence="5" type="ORF">BK761_03555</name>
    <name evidence="4" type="ORF">BK761_11390</name>
    <name evidence="3" type="ORF">BK761_12585</name>
    <name evidence="2" type="ORF">BK761_29305</name>
</gene>
<organism evidence="4 6">
    <name type="scientific">Bacillus thuringiensis subsp. darmstadiensis</name>
    <dbReference type="NCBI Taxonomy" id="132264"/>
    <lineage>
        <taxon>Bacteria</taxon>
        <taxon>Bacillati</taxon>
        <taxon>Bacillota</taxon>
        <taxon>Bacilli</taxon>
        <taxon>Bacillales</taxon>
        <taxon>Bacillaceae</taxon>
        <taxon>Bacillus</taxon>
        <taxon>Bacillus cereus group</taxon>
    </lineage>
</organism>
<feature type="compositionally biased region" description="Basic residues" evidence="1">
    <location>
        <begin position="1"/>
        <end position="12"/>
    </location>
</feature>
<protein>
    <submittedName>
        <fullName evidence="4">Terminase</fullName>
    </submittedName>
</protein>
<dbReference type="EMBL" id="NFEA01000049">
    <property type="protein sequence ID" value="OTZ29033.1"/>
    <property type="molecule type" value="Genomic_DNA"/>
</dbReference>
<dbReference type="Pfam" id="PF05119">
    <property type="entry name" value="Terminase_4"/>
    <property type="match status" value="1"/>
</dbReference>
<sequence length="165" mass="18815">MARPRKPARFKKGRSENKQQLQVREEQEKRLMGNTDKLKTVPDYLDPLAKAYYKFLTTELEISGLLTNLDIPILEQTADSLSKLRQCDDILNTEGILIKQFDRNGNEIMKEHPTVKTKMAYMNQFKSLSTQLGMSPSSRAQLAGMQIDKKQEESDPLLQLLGGTI</sequence>
<dbReference type="AlphaFoldDB" id="A0A9X6IVV5"/>
<reference evidence="4 6" key="1">
    <citation type="submission" date="2016-10" db="EMBL/GenBank/DDBJ databases">
        <title>Comparative genomics of Bacillus thuringiensis reveals a path to pathogens against multiple invertebrate hosts.</title>
        <authorList>
            <person name="Zheng J."/>
            <person name="Gao Q."/>
            <person name="Liu H."/>
            <person name="Peng D."/>
            <person name="Ruan L."/>
            <person name="Sun M."/>
        </authorList>
    </citation>
    <scope>NUCLEOTIDE SEQUENCE [LARGE SCALE GENOMIC DNA]</scope>
    <source>
        <strain evidence="4">BGSC 4M3</strain>
    </source>
</reference>
<dbReference type="RefSeq" id="WP_000113655.1">
    <property type="nucleotide sequence ID" value="NZ_NFEA01000015.1"/>
</dbReference>
<evidence type="ECO:0000313" key="3">
    <source>
        <dbReference type="EMBL" id="OTZ33800.1"/>
    </source>
</evidence>
<proteinExistence type="predicted"/>
<dbReference type="EMBL" id="NFEA01000015">
    <property type="protein sequence ID" value="OTZ37275.1"/>
    <property type="molecule type" value="Genomic_DNA"/>
</dbReference>